<protein>
    <submittedName>
        <fullName evidence="3">Phage tail tape measure protein</fullName>
    </submittedName>
</protein>
<evidence type="ECO:0000259" key="2">
    <source>
        <dbReference type="Pfam" id="PF10145"/>
    </source>
</evidence>
<dbReference type="Proteomes" id="UP001163115">
    <property type="component" value="Chromosome"/>
</dbReference>
<keyword evidence="1" id="KW-0472">Membrane</keyword>
<organism evidence="3 4">
    <name type="scientific">Lacrimispora xylanolytica</name>
    <dbReference type="NCBI Taxonomy" id="29375"/>
    <lineage>
        <taxon>Bacteria</taxon>
        <taxon>Bacillati</taxon>
        <taxon>Bacillota</taxon>
        <taxon>Clostridia</taxon>
        <taxon>Lachnospirales</taxon>
        <taxon>Lachnospiraceae</taxon>
        <taxon>Lacrimispora</taxon>
    </lineage>
</organism>
<proteinExistence type="predicted"/>
<dbReference type="EMBL" id="CP113524">
    <property type="protein sequence ID" value="WAJ24834.1"/>
    <property type="molecule type" value="Genomic_DNA"/>
</dbReference>
<feature type="transmembrane region" description="Helical" evidence="1">
    <location>
        <begin position="432"/>
        <end position="450"/>
    </location>
</feature>
<feature type="transmembrane region" description="Helical" evidence="1">
    <location>
        <begin position="536"/>
        <end position="554"/>
    </location>
</feature>
<evidence type="ECO:0000313" key="3">
    <source>
        <dbReference type="EMBL" id="WAJ24834.1"/>
    </source>
</evidence>
<feature type="transmembrane region" description="Helical" evidence="1">
    <location>
        <begin position="508"/>
        <end position="529"/>
    </location>
</feature>
<feature type="domain" description="Phage tail tape measure protein" evidence="2">
    <location>
        <begin position="153"/>
        <end position="349"/>
    </location>
</feature>
<dbReference type="RefSeq" id="WP_268115807.1">
    <property type="nucleotide sequence ID" value="NZ_CP113524.1"/>
</dbReference>
<evidence type="ECO:0000256" key="1">
    <source>
        <dbReference type="SAM" id="Phobius"/>
    </source>
</evidence>
<feature type="transmembrane region" description="Helical" evidence="1">
    <location>
        <begin position="456"/>
        <end position="476"/>
    </location>
</feature>
<reference evidence="3" key="1">
    <citation type="submission" date="2022-11" db="EMBL/GenBank/DDBJ databases">
        <title>Lacrimispora xylanolytica sy1, complete genome.</title>
        <authorList>
            <person name="Choi S."/>
        </authorList>
    </citation>
    <scope>NUCLEOTIDE SEQUENCE</scope>
    <source>
        <strain evidence="3">Sy1</strain>
    </source>
</reference>
<sequence>MASVKKSLAIQEGMVTALNSIDKTIQKTTTSLMVFQKLSAMSLNISEFEKMGRKLNIIDDDYKDIWKTAAEVEKKQKDMSAATQDNEKKLKKLKDAWKTFIGGLDKMGIDHNPLDILTRADNINTSGNIIQAQTGMKGQDLELAKESTKSLFADNMSKSPQEAAQSLSAVNQLTGLTGDGLESVTRAGLLLQDTFGYGLTDSIKSAGTLQQQFGLQGAEAFDLIIQATQAGLNKNGDLLETINASSDKFKSLGIGGQEMFNMLVNGAQNGNVSISSLGNAVNEFSKKAVGGGKDASEGFAALGLDAGKMKDSFSSGGEAAKQAFLETVNALNTMDDPVSKNIAGTKLFGDSWGELGQQGLAALSELNGSVSLSSQHLEELNQLKFGSASSAISSLANTINTGLAGPMTGAVTFVTNIINDFTTGLQGKVDEINGIFGMLGLGIGIVGGFISDNWAIIEPIILGIIAALTALQIYELAGAAVKLIFATATGILTAAQTALNAVFLASPIGLIIIAVIALVAAFYSAIAMVNKFTGTSLSATGLICGFFGAVGAVIQNIFSFIGIVVFTSIVTLLHLFDKFANFLSNLFTNPIGTVIHLFFTMTDTILGALQQVAKTLDSIFGTKFESLIITGKEKLSILQKNIEDKLGDKKYDENKVEKRFENLDVKTAMDLYGFKPEFKDVRESIMQSYKSGDDFSNNPFEKMGNIFNGENNPLNPNNFGGDLGEDNQPDTSALLNNLNNNATGGASGYQDIAKNTGDTAMNTAAMSNSLDSMDEELKYMRDVAEQEVINRFTLADLKLDINNNNTIRSVADADMVSNMLKDSTSEALFAFAEGVIG</sequence>
<keyword evidence="1" id="KW-1133">Transmembrane helix</keyword>
<name>A0ABY7ADN7_9FIRM</name>
<dbReference type="Pfam" id="PF10145">
    <property type="entry name" value="PhageMin_Tail"/>
    <property type="match status" value="1"/>
</dbReference>
<gene>
    <name evidence="3" type="ORF">OW255_04825</name>
</gene>
<keyword evidence="4" id="KW-1185">Reference proteome</keyword>
<dbReference type="InterPro" id="IPR010090">
    <property type="entry name" value="Phage_tape_meas"/>
</dbReference>
<evidence type="ECO:0000313" key="4">
    <source>
        <dbReference type="Proteomes" id="UP001163115"/>
    </source>
</evidence>
<keyword evidence="1" id="KW-0812">Transmembrane</keyword>
<feature type="transmembrane region" description="Helical" evidence="1">
    <location>
        <begin position="560"/>
        <end position="576"/>
    </location>
</feature>
<accession>A0ABY7ADN7</accession>